<keyword evidence="5" id="KW-0378">Hydrolase</keyword>
<evidence type="ECO:0000256" key="6">
    <source>
        <dbReference type="ARBA" id="ARBA00022806"/>
    </source>
</evidence>
<reference evidence="11 12" key="1">
    <citation type="journal article" date="2015" name="Genome Announc.">
        <title>Draft Genome Sequence of the Thermophile Thermus filiformis ATCC 43280, Producer of Carotenoid-(Di)glucoside-Branched Fatty Acid (Di)esters and Source of Hyperthermostable Enzymes of Biotechnological Interest.</title>
        <authorList>
            <person name="Mandelli F."/>
            <person name="Oliveira Ramires B."/>
            <person name="Couger M.B."/>
            <person name="Paixao D.A."/>
            <person name="Camilo C.M."/>
            <person name="Polikarpov I."/>
            <person name="Prade R."/>
            <person name="Riano-Pachon D.M."/>
            <person name="Squina F.M."/>
        </authorList>
    </citation>
    <scope>NUCLEOTIDE SEQUENCE [LARGE SCALE GENOMIC DNA]</scope>
    <source>
        <strain evidence="11 12">ATCC 43280</strain>
    </source>
</reference>
<dbReference type="SMART" id="SM00487">
    <property type="entry name" value="DEXDc"/>
    <property type="match status" value="1"/>
</dbReference>
<dbReference type="InterPro" id="IPR006483">
    <property type="entry name" value="CRISPR-assoc_Cas3_HD"/>
</dbReference>
<evidence type="ECO:0000313" key="11">
    <source>
        <dbReference type="EMBL" id="KGQ22888.2"/>
    </source>
</evidence>
<dbReference type="Gene3D" id="3.40.50.300">
    <property type="entry name" value="P-loop containing nucleotide triphosphate hydrolases"/>
    <property type="match status" value="2"/>
</dbReference>
<dbReference type="GO" id="GO:0005524">
    <property type="term" value="F:ATP binding"/>
    <property type="evidence" value="ECO:0007669"/>
    <property type="project" value="UniProtKB-KW"/>
</dbReference>
<dbReference type="InterPro" id="IPR050547">
    <property type="entry name" value="DEAD_box_RNA_helicases"/>
</dbReference>
<dbReference type="PROSITE" id="PS51643">
    <property type="entry name" value="HD_CAS3"/>
    <property type="match status" value="1"/>
</dbReference>
<feature type="domain" description="HD Cas3-type" evidence="10">
    <location>
        <begin position="6"/>
        <end position="212"/>
    </location>
</feature>
<keyword evidence="6" id="KW-0347">Helicase</keyword>
<protein>
    <submittedName>
        <fullName evidence="11">CRISPR-associated protein Cas3</fullName>
    </submittedName>
</protein>
<dbReference type="InterPro" id="IPR011545">
    <property type="entry name" value="DEAD/DEAH_box_helicase_dom"/>
</dbReference>
<accession>A0A0A2WST0</accession>
<dbReference type="InterPro" id="IPR054712">
    <property type="entry name" value="Cas3-like_dom"/>
</dbReference>
<keyword evidence="3" id="KW-0479">Metal-binding</keyword>
<dbReference type="GO" id="GO:0003723">
    <property type="term" value="F:RNA binding"/>
    <property type="evidence" value="ECO:0007669"/>
    <property type="project" value="TreeGrafter"/>
</dbReference>
<feature type="domain" description="Helicase ATP-binding" evidence="9">
    <location>
        <begin position="261"/>
        <end position="453"/>
    </location>
</feature>
<keyword evidence="4" id="KW-0547">Nucleotide-binding</keyword>
<organism evidence="11 12">
    <name type="scientific">Thermus filiformis</name>
    <dbReference type="NCBI Taxonomy" id="276"/>
    <lineage>
        <taxon>Bacteria</taxon>
        <taxon>Thermotogati</taxon>
        <taxon>Deinococcota</taxon>
        <taxon>Deinococci</taxon>
        <taxon>Thermales</taxon>
        <taxon>Thermaceae</taxon>
        <taxon>Thermus</taxon>
    </lineage>
</organism>
<dbReference type="GO" id="GO:0051607">
    <property type="term" value="P:defense response to virus"/>
    <property type="evidence" value="ECO:0007669"/>
    <property type="project" value="UniProtKB-KW"/>
</dbReference>
<evidence type="ECO:0000259" key="9">
    <source>
        <dbReference type="PROSITE" id="PS51192"/>
    </source>
</evidence>
<dbReference type="Proteomes" id="UP000030364">
    <property type="component" value="Unassembled WGS sequence"/>
</dbReference>
<evidence type="ECO:0000259" key="10">
    <source>
        <dbReference type="PROSITE" id="PS51643"/>
    </source>
</evidence>
<dbReference type="CDD" id="cd17930">
    <property type="entry name" value="DEXHc_cas3"/>
    <property type="match status" value="1"/>
</dbReference>
<evidence type="ECO:0000313" key="12">
    <source>
        <dbReference type="Proteomes" id="UP000030364"/>
    </source>
</evidence>
<dbReference type="Pfam" id="PF00270">
    <property type="entry name" value="DEAD"/>
    <property type="match status" value="1"/>
</dbReference>
<evidence type="ECO:0000256" key="4">
    <source>
        <dbReference type="ARBA" id="ARBA00022741"/>
    </source>
</evidence>
<dbReference type="Pfam" id="PF22590">
    <property type="entry name" value="Cas3-like_C_2"/>
    <property type="match status" value="1"/>
</dbReference>
<gene>
    <name evidence="11" type="ORF">THFILI_03015</name>
</gene>
<dbReference type="InterPro" id="IPR027417">
    <property type="entry name" value="P-loop_NTPase"/>
</dbReference>
<evidence type="ECO:0000256" key="8">
    <source>
        <dbReference type="ARBA" id="ARBA00023118"/>
    </source>
</evidence>
<evidence type="ECO:0000256" key="5">
    <source>
        <dbReference type="ARBA" id="ARBA00022801"/>
    </source>
</evidence>
<keyword evidence="8" id="KW-0051">Antiviral defense</keyword>
<dbReference type="PANTHER" id="PTHR47963">
    <property type="entry name" value="DEAD-BOX ATP-DEPENDENT RNA HELICASE 47, MITOCHONDRIAL"/>
    <property type="match status" value="1"/>
</dbReference>
<dbReference type="GO" id="GO:0003724">
    <property type="term" value="F:RNA helicase activity"/>
    <property type="evidence" value="ECO:0007669"/>
    <property type="project" value="TreeGrafter"/>
</dbReference>
<evidence type="ECO:0000256" key="2">
    <source>
        <dbReference type="ARBA" id="ARBA00009046"/>
    </source>
</evidence>
<dbReference type="CDD" id="cd09641">
    <property type="entry name" value="Cas3''_I"/>
    <property type="match status" value="1"/>
</dbReference>
<dbReference type="SUPFAM" id="SSF52540">
    <property type="entry name" value="P-loop containing nucleoside triphosphate hydrolases"/>
    <property type="match status" value="1"/>
</dbReference>
<comment type="similarity">
    <text evidence="1">In the N-terminal section; belongs to the CRISPR-associated nuclease Cas3-HD family.</text>
</comment>
<dbReference type="Pfam" id="PF18019">
    <property type="entry name" value="Cas3_HD"/>
    <property type="match status" value="1"/>
</dbReference>
<dbReference type="AlphaFoldDB" id="A0A0A2WST0"/>
<sequence length="756" mass="84406">MRLLARLEPEEGLLEHLQGVGELAEGFLSFGSGSPQLEGLDRLGSLAGRAHDLGKATPYFQQMLRGERPKGDPLAWHALPGALFAAWAALQEGLEKDALPLFLAVLGHHGGLETPWEKLPAGLAKGRLPQDKKPWAVLPRQLEALKTEEFQKLVLELGLPDPLPFLEGGALEAAKALAKEANRLLLRPGEDTRLHYRTALLYSALIDADRRLAGGAPSPPKPRPIPPEAVASYKAKKAGASPLSPHREALFRRMEEVLAWPLEDLFPARLTLTAPTGAGKTLSALRFALGLRERVGRELGFLPKVVYALPYVSIADQVEEEARRVLEEAGLPPEEHLLVHHHLALARTGEETSLEEALLLQETWDREVVVTTFHQVFSSLVGPGSPLRHLHGLAQGSILLLDEVQTLPAELWPALRALLRDLPGRVTVVSMTATQPRLLEGKELAPPFPDYPRRVLFRWAKEGTLEALADRLLREGPRARLLVLNTVREAVELYRLLRGELPHLHLLTSHHIPKHRRKILSRVRQGLKEGLPVTLVATQVVEAGVDLDFPEGYRAFAPLESLLQVGGRVNRNALGEGTLWVLDLEGGSERRVYGAVLPDRTRRLLEGRLEEGVWDTEAYALLPEYYRLVEEGISQEEGRKLLEHLASLDYGRVELDLVGEVPSLPIFVEWDEEASALLARLEEALALKDPRERRKVLRLLLPRLEAYTVSPLLRRALKNLPPPLLGREEWRHVPREALPDFYEEEVGFKWEMETFL</sequence>
<dbReference type="InterPro" id="IPR038257">
    <property type="entry name" value="CRISPR-assoc_Cas3_HD_sf"/>
</dbReference>
<name>A0A0A2WST0_THEFI</name>
<dbReference type="EMBL" id="JPSL02000037">
    <property type="protein sequence ID" value="KGQ22888.2"/>
    <property type="molecule type" value="Genomic_DNA"/>
</dbReference>
<evidence type="ECO:0000256" key="3">
    <source>
        <dbReference type="ARBA" id="ARBA00022723"/>
    </source>
</evidence>
<dbReference type="InterPro" id="IPR014001">
    <property type="entry name" value="Helicase_ATP-bd"/>
</dbReference>
<dbReference type="Gene3D" id="1.10.3210.30">
    <property type="match status" value="1"/>
</dbReference>
<dbReference type="PANTHER" id="PTHR47963:SF9">
    <property type="entry name" value="CRISPR-ASSOCIATED ENDONUCLEASE_HELICASE CAS3"/>
    <property type="match status" value="1"/>
</dbReference>
<dbReference type="STRING" id="276.THFILI_03015"/>
<evidence type="ECO:0000256" key="1">
    <source>
        <dbReference type="ARBA" id="ARBA00006847"/>
    </source>
</evidence>
<comment type="caution">
    <text evidence="11">The sequence shown here is derived from an EMBL/GenBank/DDBJ whole genome shotgun (WGS) entry which is preliminary data.</text>
</comment>
<keyword evidence="7" id="KW-0067">ATP-binding</keyword>
<keyword evidence="12" id="KW-1185">Reference proteome</keyword>
<dbReference type="PROSITE" id="PS51192">
    <property type="entry name" value="HELICASE_ATP_BIND_1"/>
    <property type="match status" value="1"/>
</dbReference>
<dbReference type="RefSeq" id="WP_038060949.1">
    <property type="nucleotide sequence ID" value="NZ_JPSL02000037.1"/>
</dbReference>
<dbReference type="GO" id="GO:0016787">
    <property type="term" value="F:hydrolase activity"/>
    <property type="evidence" value="ECO:0007669"/>
    <property type="project" value="UniProtKB-KW"/>
</dbReference>
<dbReference type="OrthoDB" id="9810236at2"/>
<dbReference type="GO" id="GO:0046872">
    <property type="term" value="F:metal ion binding"/>
    <property type="evidence" value="ECO:0007669"/>
    <property type="project" value="UniProtKB-KW"/>
</dbReference>
<proteinExistence type="inferred from homology"/>
<dbReference type="NCBIfam" id="TIGR01596">
    <property type="entry name" value="cas3_HD"/>
    <property type="match status" value="1"/>
</dbReference>
<evidence type="ECO:0000256" key="7">
    <source>
        <dbReference type="ARBA" id="ARBA00022840"/>
    </source>
</evidence>
<comment type="similarity">
    <text evidence="2">In the central section; belongs to the CRISPR-associated helicase Cas3 family.</text>
</comment>